<feature type="transmembrane region" description="Helical" evidence="1">
    <location>
        <begin position="56"/>
        <end position="77"/>
    </location>
</feature>
<keyword evidence="1" id="KW-1133">Transmembrane helix</keyword>
<feature type="transmembrane region" description="Helical" evidence="1">
    <location>
        <begin position="29"/>
        <end position="49"/>
    </location>
</feature>
<keyword evidence="1" id="KW-0812">Transmembrane</keyword>
<dbReference type="InterPro" id="IPR014509">
    <property type="entry name" value="YjdF-like"/>
</dbReference>
<dbReference type="Pfam" id="PF09997">
    <property type="entry name" value="DUF2238"/>
    <property type="match status" value="1"/>
</dbReference>
<accession>A0A1B1Z4Z0</accession>
<evidence type="ECO:0008006" key="4">
    <source>
        <dbReference type="Google" id="ProtNLM"/>
    </source>
</evidence>
<feature type="transmembrane region" description="Helical" evidence="1">
    <location>
        <begin position="7"/>
        <end position="23"/>
    </location>
</feature>
<name>A0A1B1Z4Z0_9BACL</name>
<feature type="transmembrane region" description="Helical" evidence="1">
    <location>
        <begin position="173"/>
        <end position="192"/>
    </location>
</feature>
<gene>
    <name evidence="2" type="ORF">ABE41_011125</name>
</gene>
<dbReference type="InterPro" id="IPR058534">
    <property type="entry name" value="YjdF"/>
</dbReference>
<feature type="transmembrane region" description="Helical" evidence="1">
    <location>
        <begin position="100"/>
        <end position="118"/>
    </location>
</feature>
<reference evidence="2 3" key="1">
    <citation type="submission" date="2016-08" db="EMBL/GenBank/DDBJ databases">
        <title>Complete genome sequence of Fictibacillus arsenicus G25-54, a strain with toxicity to nematodes and a potential arsenic-resistance activity.</title>
        <authorList>
            <person name="Zheng Z."/>
        </authorList>
    </citation>
    <scope>NUCLEOTIDE SEQUENCE [LARGE SCALE GENOMIC DNA]</scope>
    <source>
        <strain evidence="2 3">G25-54</strain>
    </source>
</reference>
<protein>
    <recommendedName>
        <fullName evidence="4">DUF2238 domain-containing protein</fullName>
    </recommendedName>
</protein>
<dbReference type="EMBL" id="CP016761">
    <property type="protein sequence ID" value="ANX12563.1"/>
    <property type="molecule type" value="Genomic_DNA"/>
</dbReference>
<dbReference type="KEGG" id="far:ABE41_011125"/>
<evidence type="ECO:0000313" key="2">
    <source>
        <dbReference type="EMBL" id="ANX12563.1"/>
    </source>
</evidence>
<keyword evidence="3" id="KW-1185">Reference proteome</keyword>
<evidence type="ECO:0000313" key="3">
    <source>
        <dbReference type="Proteomes" id="UP000077412"/>
    </source>
</evidence>
<feature type="transmembrane region" description="Helical" evidence="1">
    <location>
        <begin position="130"/>
        <end position="153"/>
    </location>
</feature>
<dbReference type="STRING" id="255247.ABE41_011125"/>
<keyword evidence="1" id="KW-0472">Membrane</keyword>
<evidence type="ECO:0000256" key="1">
    <source>
        <dbReference type="SAM" id="Phobius"/>
    </source>
</evidence>
<organism evidence="2 3">
    <name type="scientific">Fictibacillus arsenicus</name>
    <dbReference type="NCBI Taxonomy" id="255247"/>
    <lineage>
        <taxon>Bacteria</taxon>
        <taxon>Bacillati</taxon>
        <taxon>Bacillota</taxon>
        <taxon>Bacilli</taxon>
        <taxon>Bacillales</taxon>
        <taxon>Fictibacillaceae</taxon>
        <taxon>Fictibacillus</taxon>
    </lineage>
</organism>
<sequence>MKRKNIHLILLIIVIAFFIWSFIKPARYPIWIVEVGPSVIAILVVLYYYNKVRLTTLSYCIIALLTILTFIGGHFTYNDVPLFDWIQETYDFKRNHYDRFGHFIKGLIVIVFREILILKSALPIGKWVQFLAINMTLSLSAFYEIIEWIASIISKKKTKDFVGAQGDIWDAQWDMALTLLGTIIALVLLTGLHNRYIKSLKVKDWS</sequence>
<proteinExistence type="predicted"/>
<dbReference type="RefSeq" id="WP_066290115.1">
    <property type="nucleotide sequence ID" value="NZ_CP016761.1"/>
</dbReference>
<dbReference type="PIRSF" id="PIRSF020606">
    <property type="entry name" value="UCP020606"/>
    <property type="match status" value="1"/>
</dbReference>
<dbReference type="Proteomes" id="UP000077412">
    <property type="component" value="Chromosome"/>
</dbReference>
<dbReference type="AlphaFoldDB" id="A0A1B1Z4Z0"/>
<dbReference type="OrthoDB" id="9786473at2"/>